<dbReference type="RefSeq" id="WP_057768345.1">
    <property type="nucleotide sequence ID" value="NZ_JQAT01000001.1"/>
</dbReference>
<evidence type="ECO:0000256" key="3">
    <source>
        <dbReference type="ARBA" id="ARBA00022801"/>
    </source>
</evidence>
<protein>
    <recommendedName>
        <fullName evidence="6">Ribosomal processing cysteine protease Prp</fullName>
    </recommendedName>
</protein>
<dbReference type="EMBL" id="JQAZ01000001">
    <property type="protein sequence ID" value="KRN33804.1"/>
    <property type="molecule type" value="Genomic_DNA"/>
</dbReference>
<dbReference type="CDD" id="cd16332">
    <property type="entry name" value="Prp-like"/>
    <property type="match status" value="1"/>
</dbReference>
<accession>A0A0R2FM56</accession>
<dbReference type="SUPFAM" id="SSF118010">
    <property type="entry name" value="TM1457-like"/>
    <property type="match status" value="1"/>
</dbReference>
<dbReference type="GO" id="GO:0008234">
    <property type="term" value="F:cysteine-type peptidase activity"/>
    <property type="evidence" value="ECO:0007669"/>
    <property type="project" value="UniProtKB-KW"/>
</dbReference>
<evidence type="ECO:0000256" key="5">
    <source>
        <dbReference type="ARBA" id="ARBA00044503"/>
    </source>
</evidence>
<dbReference type="PANTHER" id="PTHR39178">
    <property type="entry name" value="HYPOTHETICAL RIBOSOME-ASSOCIATED PROTEIN"/>
    <property type="match status" value="1"/>
</dbReference>
<reference evidence="9 10" key="1">
    <citation type="journal article" date="2015" name="Genome Announc.">
        <title>Expanding the biotechnology potential of lactobacilli through comparative genomics of 213 strains and associated genera.</title>
        <authorList>
            <person name="Sun Z."/>
            <person name="Harris H.M."/>
            <person name="McCann A."/>
            <person name="Guo C."/>
            <person name="Argimon S."/>
            <person name="Zhang W."/>
            <person name="Yang X."/>
            <person name="Jeffery I.B."/>
            <person name="Cooney J.C."/>
            <person name="Kagawa T.F."/>
            <person name="Liu W."/>
            <person name="Song Y."/>
            <person name="Salvetti E."/>
            <person name="Wrobel A."/>
            <person name="Rasinkangas P."/>
            <person name="Parkhill J."/>
            <person name="Rea M.C."/>
            <person name="O'Sullivan O."/>
            <person name="Ritari J."/>
            <person name="Douillard F.P."/>
            <person name="Paul Ross R."/>
            <person name="Yang R."/>
            <person name="Briner A.E."/>
            <person name="Felis G.E."/>
            <person name="de Vos W.M."/>
            <person name="Barrangou R."/>
            <person name="Klaenhammer T.R."/>
            <person name="Caufield P.W."/>
            <person name="Cui Y."/>
            <person name="Zhang H."/>
            <person name="O'Toole P.W."/>
        </authorList>
    </citation>
    <scope>NUCLEOTIDE SEQUENCE [LARGE SCALE GENOMIC DNA]</scope>
    <source>
        <strain evidence="7 10">ATCC BAA-66</strain>
        <strain evidence="8 9">DSM 13344</strain>
    </source>
</reference>
<dbReference type="InterPro" id="IPR036764">
    <property type="entry name" value="Peptidase_Prp_sf"/>
</dbReference>
<evidence type="ECO:0000313" key="9">
    <source>
        <dbReference type="Proteomes" id="UP000051645"/>
    </source>
</evidence>
<dbReference type="GO" id="GO:0042254">
    <property type="term" value="P:ribosome biogenesis"/>
    <property type="evidence" value="ECO:0007669"/>
    <property type="project" value="UniProtKB-KW"/>
</dbReference>
<keyword evidence="4" id="KW-0788">Thiol protease</keyword>
<keyword evidence="2" id="KW-0645">Protease</keyword>
<dbReference type="STRING" id="81857.IV38_GL000554"/>
<dbReference type="OrthoDB" id="48998at2"/>
<evidence type="ECO:0000313" key="8">
    <source>
        <dbReference type="EMBL" id="KRN33804.1"/>
    </source>
</evidence>
<evidence type="ECO:0000256" key="2">
    <source>
        <dbReference type="ARBA" id="ARBA00022670"/>
    </source>
</evidence>
<name>A0A0R2FM56_9LACO</name>
<evidence type="ECO:0000256" key="1">
    <source>
        <dbReference type="ARBA" id="ARBA00022517"/>
    </source>
</evidence>
<dbReference type="GO" id="GO:0006508">
    <property type="term" value="P:proteolysis"/>
    <property type="evidence" value="ECO:0007669"/>
    <property type="project" value="UniProtKB-KW"/>
</dbReference>
<keyword evidence="9" id="KW-1185">Reference proteome</keyword>
<dbReference type="PATRIC" id="fig|81857.3.peg.559"/>
<evidence type="ECO:0000256" key="6">
    <source>
        <dbReference type="ARBA" id="ARBA00044538"/>
    </source>
</evidence>
<evidence type="ECO:0000313" key="7">
    <source>
        <dbReference type="EMBL" id="KRN29667.1"/>
    </source>
</evidence>
<comment type="similarity">
    <text evidence="5">Belongs to the Prp family.</text>
</comment>
<keyword evidence="1" id="KW-0690">Ribosome biogenesis</keyword>
<dbReference type="EMBL" id="JQAT01000001">
    <property type="protein sequence ID" value="KRN29667.1"/>
    <property type="molecule type" value="Genomic_DNA"/>
</dbReference>
<proteinExistence type="inferred from homology"/>
<evidence type="ECO:0000313" key="10">
    <source>
        <dbReference type="Proteomes" id="UP000051751"/>
    </source>
</evidence>
<dbReference type="Gene3D" id="3.30.70.1490">
    <property type="entry name" value="Cysteine protease Prp"/>
    <property type="match status" value="1"/>
</dbReference>
<gene>
    <name evidence="7" type="ORF">IV38_GL000554</name>
    <name evidence="8" type="ORF">IV40_GL000114</name>
</gene>
<keyword evidence="3" id="KW-0378">Hydrolase</keyword>
<dbReference type="PANTHER" id="PTHR39178:SF1">
    <property type="entry name" value="RIBOSOMAL-PROCESSING CYSTEINE PROTEASE PRP"/>
    <property type="match status" value="1"/>
</dbReference>
<comment type="caution">
    <text evidence="7">The sequence shown here is derived from an EMBL/GenBank/DDBJ whole genome shotgun (WGS) entry which is preliminary data.</text>
</comment>
<dbReference type="AlphaFoldDB" id="A0A0R2FM56"/>
<dbReference type="Pfam" id="PF04327">
    <property type="entry name" value="Peptidase_Prp"/>
    <property type="match status" value="1"/>
</dbReference>
<evidence type="ECO:0000256" key="4">
    <source>
        <dbReference type="ARBA" id="ARBA00022807"/>
    </source>
</evidence>
<dbReference type="Proteomes" id="UP000051645">
    <property type="component" value="Unassembled WGS sequence"/>
</dbReference>
<sequence length="115" mass="12139">MIRANFKRDTDGNIDAFELTGHADAGPYGSDIVCAAVSAVSIGTVNGIESLAGFEPEVQSDTVNGGHLTLKITEDALSGEQANIAGILLENLLLELQSIQEQYGQYLSVKTQQTA</sequence>
<organism evidence="7 10">
    <name type="scientific">Lactobacillus selangorensis</name>
    <dbReference type="NCBI Taxonomy" id="81857"/>
    <lineage>
        <taxon>Bacteria</taxon>
        <taxon>Bacillati</taxon>
        <taxon>Bacillota</taxon>
        <taxon>Bacilli</taxon>
        <taxon>Lactobacillales</taxon>
        <taxon>Lactobacillaceae</taxon>
        <taxon>Lactobacillus</taxon>
    </lineage>
</organism>
<dbReference type="Proteomes" id="UP000051751">
    <property type="component" value="Unassembled WGS sequence"/>
</dbReference>
<dbReference type="InterPro" id="IPR007422">
    <property type="entry name" value="Peptidase_Prp"/>
</dbReference>